<accession>A0A1I8B9M4</accession>
<dbReference type="WBParaSite" id="MhA1_Contig171.frz3.gene2">
    <property type="protein sequence ID" value="MhA1_Contig171.frz3.gene2"/>
    <property type="gene ID" value="MhA1_Contig171.frz3.gene2"/>
</dbReference>
<organism evidence="1 2">
    <name type="scientific">Meloidogyne hapla</name>
    <name type="common">Root-knot nematode worm</name>
    <dbReference type="NCBI Taxonomy" id="6305"/>
    <lineage>
        <taxon>Eukaryota</taxon>
        <taxon>Metazoa</taxon>
        <taxon>Ecdysozoa</taxon>
        <taxon>Nematoda</taxon>
        <taxon>Chromadorea</taxon>
        <taxon>Rhabditida</taxon>
        <taxon>Tylenchina</taxon>
        <taxon>Tylenchomorpha</taxon>
        <taxon>Tylenchoidea</taxon>
        <taxon>Meloidogynidae</taxon>
        <taxon>Meloidogyninae</taxon>
        <taxon>Meloidogyne</taxon>
    </lineage>
</organism>
<protein>
    <submittedName>
        <fullName evidence="2">Uncharacterized protein</fullName>
    </submittedName>
</protein>
<proteinExistence type="predicted"/>
<dbReference type="Proteomes" id="UP000095281">
    <property type="component" value="Unplaced"/>
</dbReference>
<reference evidence="2" key="1">
    <citation type="submission" date="2016-11" db="UniProtKB">
        <authorList>
            <consortium name="WormBaseParasite"/>
        </authorList>
    </citation>
    <scope>IDENTIFICATION</scope>
</reference>
<name>A0A1I8B9M4_MELHA</name>
<sequence>MGIALLDPLDEESRPLIVKHNLRAIFSKSEKVQTRKSPSTNINSSIPQINECCSDRAIAFGLLNHKDQRLLDFGGYLIN</sequence>
<keyword evidence="1" id="KW-1185">Reference proteome</keyword>
<evidence type="ECO:0000313" key="2">
    <source>
        <dbReference type="WBParaSite" id="MhA1_Contig171.frz3.gene2"/>
    </source>
</evidence>
<dbReference type="AlphaFoldDB" id="A0A1I8B9M4"/>
<evidence type="ECO:0000313" key="1">
    <source>
        <dbReference type="Proteomes" id="UP000095281"/>
    </source>
</evidence>